<gene>
    <name evidence="1" type="ORF">HPB49_021149</name>
</gene>
<dbReference type="Proteomes" id="UP000821865">
    <property type="component" value="Chromosome 2"/>
</dbReference>
<evidence type="ECO:0000313" key="2">
    <source>
        <dbReference type="Proteomes" id="UP000821865"/>
    </source>
</evidence>
<comment type="caution">
    <text evidence="1">The sequence shown here is derived from an EMBL/GenBank/DDBJ whole genome shotgun (WGS) entry which is preliminary data.</text>
</comment>
<reference evidence="1" key="1">
    <citation type="submission" date="2020-05" db="EMBL/GenBank/DDBJ databases">
        <title>Large-scale comparative analyses of tick genomes elucidate their genetic diversity and vector capacities.</title>
        <authorList>
            <person name="Jia N."/>
            <person name="Wang J."/>
            <person name="Shi W."/>
            <person name="Du L."/>
            <person name="Sun Y."/>
            <person name="Zhan W."/>
            <person name="Jiang J."/>
            <person name="Wang Q."/>
            <person name="Zhang B."/>
            <person name="Ji P."/>
            <person name="Sakyi L.B."/>
            <person name="Cui X."/>
            <person name="Yuan T."/>
            <person name="Jiang B."/>
            <person name="Yang W."/>
            <person name="Lam T.T.-Y."/>
            <person name="Chang Q."/>
            <person name="Ding S."/>
            <person name="Wang X."/>
            <person name="Zhu J."/>
            <person name="Ruan X."/>
            <person name="Zhao L."/>
            <person name="Wei J."/>
            <person name="Que T."/>
            <person name="Du C."/>
            <person name="Cheng J."/>
            <person name="Dai P."/>
            <person name="Han X."/>
            <person name="Huang E."/>
            <person name="Gao Y."/>
            <person name="Liu J."/>
            <person name="Shao H."/>
            <person name="Ye R."/>
            <person name="Li L."/>
            <person name="Wei W."/>
            <person name="Wang X."/>
            <person name="Wang C."/>
            <person name="Yang T."/>
            <person name="Huo Q."/>
            <person name="Li W."/>
            <person name="Guo W."/>
            <person name="Chen H."/>
            <person name="Zhou L."/>
            <person name="Ni X."/>
            <person name="Tian J."/>
            <person name="Zhou Y."/>
            <person name="Sheng Y."/>
            <person name="Liu T."/>
            <person name="Pan Y."/>
            <person name="Xia L."/>
            <person name="Li J."/>
            <person name="Zhao F."/>
            <person name="Cao W."/>
        </authorList>
    </citation>
    <scope>NUCLEOTIDE SEQUENCE</scope>
    <source>
        <strain evidence="1">Dsil-2018</strain>
    </source>
</reference>
<accession>A0ACB8DFR7</accession>
<evidence type="ECO:0000313" key="1">
    <source>
        <dbReference type="EMBL" id="KAH7966979.1"/>
    </source>
</evidence>
<organism evidence="1 2">
    <name type="scientific">Dermacentor silvarum</name>
    <name type="common">Tick</name>
    <dbReference type="NCBI Taxonomy" id="543639"/>
    <lineage>
        <taxon>Eukaryota</taxon>
        <taxon>Metazoa</taxon>
        <taxon>Ecdysozoa</taxon>
        <taxon>Arthropoda</taxon>
        <taxon>Chelicerata</taxon>
        <taxon>Arachnida</taxon>
        <taxon>Acari</taxon>
        <taxon>Parasitiformes</taxon>
        <taxon>Ixodida</taxon>
        <taxon>Ixodoidea</taxon>
        <taxon>Ixodidae</taxon>
        <taxon>Rhipicephalinae</taxon>
        <taxon>Dermacentor</taxon>
    </lineage>
</organism>
<keyword evidence="2" id="KW-1185">Reference proteome</keyword>
<dbReference type="EMBL" id="CM023471">
    <property type="protein sequence ID" value="KAH7966979.1"/>
    <property type="molecule type" value="Genomic_DNA"/>
</dbReference>
<name>A0ACB8DFR7_DERSI</name>
<sequence>MASMNEAILCHEPQPQVGDWVLNEYDGKECVSLVKELCPGMHDYDTSFWRRGEKVKSNCRTIPRLTPIATFLASDNTYEGHAAIFDTCDSDGLWVYDQWNETGKYLKRRKVPYGYRVPSYNGDNFYVIELQR</sequence>
<proteinExistence type="predicted"/>
<protein>
    <submittedName>
        <fullName evidence="1">Uncharacterized protein</fullName>
    </submittedName>
</protein>